<dbReference type="GO" id="GO:0007166">
    <property type="term" value="P:cell surface receptor signaling pathway"/>
    <property type="evidence" value="ECO:0007669"/>
    <property type="project" value="InterPro"/>
</dbReference>
<dbReference type="PANTHER" id="PTHR47154:SF2">
    <property type="entry name" value="G-PROTEIN COUPLED RECEPTOR MTH-RELATED"/>
    <property type="match status" value="1"/>
</dbReference>
<proteinExistence type="predicted"/>
<comment type="subcellular location">
    <subcellularLocation>
        <location evidence="1">Membrane</location>
        <topology evidence="1">Multi-pass membrane protein</topology>
    </subcellularLocation>
</comment>
<dbReference type="Proteomes" id="UP001162156">
    <property type="component" value="Unassembled WGS sequence"/>
</dbReference>
<dbReference type="GO" id="GO:0008528">
    <property type="term" value="F:G protein-coupled peptide receptor activity"/>
    <property type="evidence" value="ECO:0007669"/>
    <property type="project" value="TreeGrafter"/>
</dbReference>
<evidence type="ECO:0000256" key="3">
    <source>
        <dbReference type="ARBA" id="ARBA00022989"/>
    </source>
</evidence>
<sequence length="263" mass="30944">MCYYFALDRLSGLRGFNGKRHAERKRFLLYCLYAWGMPVIHVLIVVLLNEYGDETKAYYPGVGKTKCFLEDKLPNLLYFYGPMAILITINIILFILTAVKIQKVKKETSMLKHSDSKRHTYEDDKQNFTEHVNKKTNALYRFNLYLKLLFAMGINWAMEIISWAVIWKMGEQVPSYVWYLTDFCNAMYGAFIFFIFVFKKKIWKSLQKRYYMFIGKPHLAHSMTMTQTTRSSNFSTTETGLTDHRLSELRNGRGAEERGLTQN</sequence>
<dbReference type="CDD" id="cd15039">
    <property type="entry name" value="7tmB3_Methuselah-like"/>
    <property type="match status" value="1"/>
</dbReference>
<dbReference type="InterPro" id="IPR000832">
    <property type="entry name" value="GPCR_2_secretin-like"/>
</dbReference>
<accession>A0AAV8WP58</accession>
<gene>
    <name evidence="7" type="ORF">NQ314_019590</name>
</gene>
<feature type="domain" description="G-protein coupled receptors family 2 profile 2" evidence="6">
    <location>
        <begin position="1"/>
        <end position="200"/>
    </location>
</feature>
<dbReference type="AlphaFoldDB" id="A0AAV8WP58"/>
<protein>
    <recommendedName>
        <fullName evidence="6">G-protein coupled receptors family 2 profile 2 domain-containing protein</fullName>
    </recommendedName>
</protein>
<keyword evidence="8" id="KW-1185">Reference proteome</keyword>
<feature type="transmembrane region" description="Helical" evidence="5">
    <location>
        <begin position="144"/>
        <end position="166"/>
    </location>
</feature>
<dbReference type="PANTHER" id="PTHR47154">
    <property type="entry name" value="G-PROTEIN COUPLED RECEPTOR MTH-RELATED"/>
    <property type="match status" value="1"/>
</dbReference>
<dbReference type="PROSITE" id="PS50261">
    <property type="entry name" value="G_PROTEIN_RECEP_F2_4"/>
    <property type="match status" value="1"/>
</dbReference>
<keyword evidence="2 5" id="KW-0812">Transmembrane</keyword>
<organism evidence="7 8">
    <name type="scientific">Rhamnusium bicolor</name>
    <dbReference type="NCBI Taxonomy" id="1586634"/>
    <lineage>
        <taxon>Eukaryota</taxon>
        <taxon>Metazoa</taxon>
        <taxon>Ecdysozoa</taxon>
        <taxon>Arthropoda</taxon>
        <taxon>Hexapoda</taxon>
        <taxon>Insecta</taxon>
        <taxon>Pterygota</taxon>
        <taxon>Neoptera</taxon>
        <taxon>Endopterygota</taxon>
        <taxon>Coleoptera</taxon>
        <taxon>Polyphaga</taxon>
        <taxon>Cucujiformia</taxon>
        <taxon>Chrysomeloidea</taxon>
        <taxon>Cerambycidae</taxon>
        <taxon>Lepturinae</taxon>
        <taxon>Rhagiini</taxon>
        <taxon>Rhamnusium</taxon>
    </lineage>
</organism>
<dbReference type="EMBL" id="JANEYF010005505">
    <property type="protein sequence ID" value="KAJ8927957.1"/>
    <property type="molecule type" value="Genomic_DNA"/>
</dbReference>
<evidence type="ECO:0000313" key="7">
    <source>
        <dbReference type="EMBL" id="KAJ8927957.1"/>
    </source>
</evidence>
<evidence type="ECO:0000256" key="1">
    <source>
        <dbReference type="ARBA" id="ARBA00004141"/>
    </source>
</evidence>
<keyword evidence="4 5" id="KW-0472">Membrane</keyword>
<feature type="transmembrane region" description="Helical" evidence="5">
    <location>
        <begin position="178"/>
        <end position="198"/>
    </location>
</feature>
<evidence type="ECO:0000259" key="6">
    <source>
        <dbReference type="PROSITE" id="PS50261"/>
    </source>
</evidence>
<feature type="transmembrane region" description="Helical" evidence="5">
    <location>
        <begin position="78"/>
        <end position="99"/>
    </location>
</feature>
<reference evidence="7" key="1">
    <citation type="journal article" date="2023" name="Insect Mol. Biol.">
        <title>Genome sequencing provides insights into the evolution of gene families encoding plant cell wall-degrading enzymes in longhorned beetles.</title>
        <authorList>
            <person name="Shin N.R."/>
            <person name="Okamura Y."/>
            <person name="Kirsch R."/>
            <person name="Pauchet Y."/>
        </authorList>
    </citation>
    <scope>NUCLEOTIDE SEQUENCE</scope>
    <source>
        <strain evidence="7">RBIC_L_NR</strain>
    </source>
</reference>
<keyword evidence="3 5" id="KW-1133">Transmembrane helix</keyword>
<evidence type="ECO:0000313" key="8">
    <source>
        <dbReference type="Proteomes" id="UP001162156"/>
    </source>
</evidence>
<evidence type="ECO:0000256" key="2">
    <source>
        <dbReference type="ARBA" id="ARBA00022692"/>
    </source>
</evidence>
<feature type="transmembrane region" description="Helical" evidence="5">
    <location>
        <begin position="27"/>
        <end position="48"/>
    </location>
</feature>
<dbReference type="InterPro" id="IPR051384">
    <property type="entry name" value="Mth_GPCR"/>
</dbReference>
<dbReference type="GO" id="GO:0005886">
    <property type="term" value="C:plasma membrane"/>
    <property type="evidence" value="ECO:0007669"/>
    <property type="project" value="TreeGrafter"/>
</dbReference>
<dbReference type="Pfam" id="PF00002">
    <property type="entry name" value="7tm_2"/>
    <property type="match status" value="1"/>
</dbReference>
<dbReference type="Gene3D" id="1.20.1070.10">
    <property type="entry name" value="Rhodopsin 7-helix transmembrane proteins"/>
    <property type="match status" value="1"/>
</dbReference>
<evidence type="ECO:0000256" key="5">
    <source>
        <dbReference type="SAM" id="Phobius"/>
    </source>
</evidence>
<evidence type="ECO:0000256" key="4">
    <source>
        <dbReference type="ARBA" id="ARBA00023136"/>
    </source>
</evidence>
<dbReference type="InterPro" id="IPR017981">
    <property type="entry name" value="GPCR_2-like_7TM"/>
</dbReference>
<name>A0AAV8WP58_9CUCU</name>
<comment type="caution">
    <text evidence="7">The sequence shown here is derived from an EMBL/GenBank/DDBJ whole genome shotgun (WGS) entry which is preliminary data.</text>
</comment>